<sequence length="83" mass="8994">MRGGRRSRGNQSSIWLRSVNEVTRRSLEEGLRSGGRRQRQKQWLGPELGGRIHKDRCSVVVDEGQPVGHGTSGVTGGAGLNDG</sequence>
<evidence type="ECO:0000313" key="2">
    <source>
        <dbReference type="EMBL" id="KAJ6814434.1"/>
    </source>
</evidence>
<reference evidence="2" key="2">
    <citation type="submission" date="2023-04" db="EMBL/GenBank/DDBJ databases">
        <authorList>
            <person name="Bruccoleri R.E."/>
            <person name="Oakeley E.J."/>
            <person name="Faust A.-M."/>
            <person name="Dessus-Babus S."/>
            <person name="Altorfer M."/>
            <person name="Burckhardt D."/>
            <person name="Oertli M."/>
            <person name="Naumann U."/>
            <person name="Petersen F."/>
            <person name="Wong J."/>
        </authorList>
    </citation>
    <scope>NUCLEOTIDE SEQUENCE</scope>
    <source>
        <strain evidence="2">GSM-AAB239-AS_SAM_17_03QT</strain>
        <tissue evidence="2">Leaf</tissue>
    </source>
</reference>
<feature type="compositionally biased region" description="Gly residues" evidence="1">
    <location>
        <begin position="70"/>
        <end position="83"/>
    </location>
</feature>
<accession>A0AAX6FDF4</accession>
<name>A0AAX6FDF4_IRIPA</name>
<dbReference type="AlphaFoldDB" id="A0AAX6FDF4"/>
<feature type="region of interest" description="Disordered" evidence="1">
    <location>
        <begin position="62"/>
        <end position="83"/>
    </location>
</feature>
<dbReference type="Proteomes" id="UP001140949">
    <property type="component" value="Unassembled WGS sequence"/>
</dbReference>
<reference evidence="2" key="1">
    <citation type="journal article" date="2023" name="GigaByte">
        <title>Genome assembly of the bearded iris, Iris pallida Lam.</title>
        <authorList>
            <person name="Bruccoleri R.E."/>
            <person name="Oakeley E.J."/>
            <person name="Faust A.M.E."/>
            <person name="Altorfer M."/>
            <person name="Dessus-Babus S."/>
            <person name="Burckhardt D."/>
            <person name="Oertli M."/>
            <person name="Naumann U."/>
            <person name="Petersen F."/>
            <person name="Wong J."/>
        </authorList>
    </citation>
    <scope>NUCLEOTIDE SEQUENCE</scope>
    <source>
        <strain evidence="2">GSM-AAB239-AS_SAM_17_03QT</strain>
    </source>
</reference>
<protein>
    <submittedName>
        <fullName evidence="2">Uncharacterized protein</fullName>
    </submittedName>
</protein>
<keyword evidence="3" id="KW-1185">Reference proteome</keyword>
<evidence type="ECO:0000256" key="1">
    <source>
        <dbReference type="SAM" id="MobiDB-lite"/>
    </source>
</evidence>
<organism evidence="2 3">
    <name type="scientific">Iris pallida</name>
    <name type="common">Sweet iris</name>
    <dbReference type="NCBI Taxonomy" id="29817"/>
    <lineage>
        <taxon>Eukaryota</taxon>
        <taxon>Viridiplantae</taxon>
        <taxon>Streptophyta</taxon>
        <taxon>Embryophyta</taxon>
        <taxon>Tracheophyta</taxon>
        <taxon>Spermatophyta</taxon>
        <taxon>Magnoliopsida</taxon>
        <taxon>Liliopsida</taxon>
        <taxon>Asparagales</taxon>
        <taxon>Iridaceae</taxon>
        <taxon>Iridoideae</taxon>
        <taxon>Irideae</taxon>
        <taxon>Iris</taxon>
    </lineage>
</organism>
<comment type="caution">
    <text evidence="2">The sequence shown here is derived from an EMBL/GenBank/DDBJ whole genome shotgun (WGS) entry which is preliminary data.</text>
</comment>
<dbReference type="EMBL" id="JANAVB010029814">
    <property type="protein sequence ID" value="KAJ6814434.1"/>
    <property type="molecule type" value="Genomic_DNA"/>
</dbReference>
<gene>
    <name evidence="2" type="ORF">M6B38_140795</name>
</gene>
<proteinExistence type="predicted"/>
<feature type="region of interest" description="Disordered" evidence="1">
    <location>
        <begin position="27"/>
        <end position="49"/>
    </location>
</feature>
<evidence type="ECO:0000313" key="3">
    <source>
        <dbReference type="Proteomes" id="UP001140949"/>
    </source>
</evidence>